<dbReference type="EMBL" id="JAAGAX010000003">
    <property type="protein sequence ID" value="KAF2319069.1"/>
    <property type="molecule type" value="Genomic_DNA"/>
</dbReference>
<dbReference type="InterPro" id="IPR036388">
    <property type="entry name" value="WH-like_DNA-bd_sf"/>
</dbReference>
<dbReference type="Gene3D" id="3.80.10.10">
    <property type="entry name" value="Ribonuclease Inhibitor"/>
    <property type="match status" value="3"/>
</dbReference>
<name>A0A6A6N4I8_HEVBR</name>
<comment type="caution">
    <text evidence="5">The sequence shown here is derived from an EMBL/GenBank/DDBJ whole genome shotgun (WGS) entry which is preliminary data.</text>
</comment>
<dbReference type="Pfam" id="PF23247">
    <property type="entry name" value="LRR_RPS2"/>
    <property type="match status" value="1"/>
</dbReference>
<evidence type="ECO:0000313" key="6">
    <source>
        <dbReference type="Proteomes" id="UP000467840"/>
    </source>
</evidence>
<dbReference type="GO" id="GO:0006952">
    <property type="term" value="P:defense response"/>
    <property type="evidence" value="ECO:0007669"/>
    <property type="project" value="UniProtKB-KW"/>
</dbReference>
<dbReference type="Proteomes" id="UP000467840">
    <property type="component" value="Chromosome 10"/>
</dbReference>
<keyword evidence="6" id="KW-1185">Reference proteome</keyword>
<protein>
    <recommendedName>
        <fullName evidence="4">Disease resistance protein At4g27190-like leucine-rich repeats domain-containing protein</fullName>
    </recommendedName>
</protein>
<evidence type="ECO:0000256" key="3">
    <source>
        <dbReference type="ARBA" id="ARBA00022821"/>
    </source>
</evidence>
<dbReference type="FunFam" id="1.10.10.10:FF:000322">
    <property type="entry name" value="Probable disease resistance protein At1g63360"/>
    <property type="match status" value="1"/>
</dbReference>
<keyword evidence="2" id="KW-0677">Repeat</keyword>
<dbReference type="InterPro" id="IPR057135">
    <property type="entry name" value="At4g27190-like_LRR"/>
</dbReference>
<keyword evidence="3" id="KW-0611">Plant defense</keyword>
<evidence type="ECO:0000256" key="2">
    <source>
        <dbReference type="ARBA" id="ARBA00022737"/>
    </source>
</evidence>
<dbReference type="AlphaFoldDB" id="A0A6A6N4I8"/>
<feature type="domain" description="Disease resistance protein At4g27190-like leucine-rich repeats" evidence="4">
    <location>
        <begin position="473"/>
        <end position="615"/>
    </location>
</feature>
<dbReference type="InterPro" id="IPR032675">
    <property type="entry name" value="LRR_dom_sf"/>
</dbReference>
<keyword evidence="1" id="KW-0433">Leucine-rich repeat</keyword>
<dbReference type="SUPFAM" id="SSF52058">
    <property type="entry name" value="L domain-like"/>
    <property type="match status" value="1"/>
</dbReference>
<evidence type="ECO:0000256" key="1">
    <source>
        <dbReference type="ARBA" id="ARBA00022614"/>
    </source>
</evidence>
<sequence length="730" mass="83731">MRGRDLEEWKEAALELKKAQPVNIEGMDDDVYKCLKLSYDYLKNKETKFIFLFCCLFPEDYDIPMEDLVRYGIGLGIFEDVRIQEARNRARFIVNNLKESCLFLTSNEEDCVKMHDVVRDVAKSITSDMYFVKVGGEKFEEWPNIENLKRYTALSIMQNQIPEYPASWDFPNLQTLLLRENRNSQLAMPEGVLKGMKTLKVFYHRGSYSHYPFFVYPLYGNLEPTLSHLTNLRTLILQNYRVGDTTALGGLKSLEILSFKGSIFTEPANAISKLTSLKLLDLEECSHHSHMDSILPSNVIARLSRVQELYMWMMSPRRLFSVKPFMSFNITELKPLARLTAVTMMIVNFENIPEGFCFPDLEVFKISIGDGGDFIAKQNYLNFCGLVEDQKMLAITRLGCIKPLLPRTNYLSLSSMEGLRNIFPQLISDRDSLAVLRSLNISSCSELEYLIDAEEWEIPPTTKQQGTCLVCLETLSVSNLKALEALCKGELPYEISLSMTKLKLLRFYQCSKLSNVFASLNPQLQLKELEVLHVGYCNALEYIFGKKEDAPPCLRELKLDCLMRLKRIYKCSTELLDLCNLEVLQINRCNELKVILPASAAQRLGKLKELHLDNCYQLEAFLAKQQEGEETIENLVFSQLRMLSLVDLPNLTGFCTDYTLTFKWPSLEKVEVVRCPKMQMFVAVVASDEDSSMPKLKMIKVDGVDIMLEGTDINRVMQGRYKDKVLVTDH</sequence>
<proteinExistence type="predicted"/>
<evidence type="ECO:0000313" key="5">
    <source>
        <dbReference type="EMBL" id="KAF2319069.1"/>
    </source>
</evidence>
<dbReference type="PANTHER" id="PTHR33463:SF209">
    <property type="entry name" value="DISEASE RESISTANCE PROTEIN RPS2-LIKE"/>
    <property type="match status" value="1"/>
</dbReference>
<organism evidence="5 6">
    <name type="scientific">Hevea brasiliensis</name>
    <name type="common">Para rubber tree</name>
    <name type="synonym">Siphonia brasiliensis</name>
    <dbReference type="NCBI Taxonomy" id="3981"/>
    <lineage>
        <taxon>Eukaryota</taxon>
        <taxon>Viridiplantae</taxon>
        <taxon>Streptophyta</taxon>
        <taxon>Embryophyta</taxon>
        <taxon>Tracheophyta</taxon>
        <taxon>Spermatophyta</taxon>
        <taxon>Magnoliopsida</taxon>
        <taxon>eudicotyledons</taxon>
        <taxon>Gunneridae</taxon>
        <taxon>Pentapetalae</taxon>
        <taxon>rosids</taxon>
        <taxon>fabids</taxon>
        <taxon>Malpighiales</taxon>
        <taxon>Euphorbiaceae</taxon>
        <taxon>Crotonoideae</taxon>
        <taxon>Micrandreae</taxon>
        <taxon>Hevea</taxon>
    </lineage>
</organism>
<accession>A0A6A6N4I8</accession>
<dbReference type="Gene3D" id="1.10.10.10">
    <property type="entry name" value="Winged helix-like DNA-binding domain superfamily/Winged helix DNA-binding domain"/>
    <property type="match status" value="1"/>
</dbReference>
<dbReference type="InterPro" id="IPR050905">
    <property type="entry name" value="Plant_NBS-LRR"/>
</dbReference>
<gene>
    <name evidence="5" type="ORF">GH714_013068</name>
</gene>
<reference evidence="5 6" key="1">
    <citation type="journal article" date="2020" name="Mol. Plant">
        <title>The Chromosome-Based Rubber Tree Genome Provides New Insights into Spurge Genome Evolution and Rubber Biosynthesis.</title>
        <authorList>
            <person name="Liu J."/>
            <person name="Shi C."/>
            <person name="Shi C.C."/>
            <person name="Li W."/>
            <person name="Zhang Q.J."/>
            <person name="Zhang Y."/>
            <person name="Li K."/>
            <person name="Lu H.F."/>
            <person name="Shi C."/>
            <person name="Zhu S.T."/>
            <person name="Xiao Z.Y."/>
            <person name="Nan H."/>
            <person name="Yue Y."/>
            <person name="Zhu X.G."/>
            <person name="Wu Y."/>
            <person name="Hong X.N."/>
            <person name="Fan G.Y."/>
            <person name="Tong Y."/>
            <person name="Zhang D."/>
            <person name="Mao C.L."/>
            <person name="Liu Y.L."/>
            <person name="Hao S.J."/>
            <person name="Liu W.Q."/>
            <person name="Lv M.Q."/>
            <person name="Zhang H.B."/>
            <person name="Liu Y."/>
            <person name="Hu-Tang G.R."/>
            <person name="Wang J.P."/>
            <person name="Wang J.H."/>
            <person name="Sun Y.H."/>
            <person name="Ni S.B."/>
            <person name="Chen W.B."/>
            <person name="Zhang X.C."/>
            <person name="Jiao Y.N."/>
            <person name="Eichler E.E."/>
            <person name="Li G.H."/>
            <person name="Liu X."/>
            <person name="Gao L.Z."/>
        </authorList>
    </citation>
    <scope>NUCLEOTIDE SEQUENCE [LARGE SCALE GENOMIC DNA]</scope>
    <source>
        <strain evidence="6">cv. GT1</strain>
        <tissue evidence="5">Leaf</tissue>
    </source>
</reference>
<evidence type="ECO:0000259" key="4">
    <source>
        <dbReference type="Pfam" id="PF23247"/>
    </source>
</evidence>
<dbReference type="PANTHER" id="PTHR33463">
    <property type="entry name" value="NB-ARC DOMAIN-CONTAINING PROTEIN-RELATED"/>
    <property type="match status" value="1"/>
</dbReference>